<reference evidence="2" key="1">
    <citation type="submission" date="2014-09" db="EMBL/GenBank/DDBJ databases">
        <title>Genome sequence of the luminous mushroom Mycena chlorophos for searching fungal bioluminescence genes.</title>
        <authorList>
            <person name="Tanaka Y."/>
            <person name="Kasuga D."/>
            <person name="Oba Y."/>
            <person name="Hase S."/>
            <person name="Sato K."/>
            <person name="Oba Y."/>
            <person name="Sakakibara Y."/>
        </authorList>
    </citation>
    <scope>NUCLEOTIDE SEQUENCE</scope>
</reference>
<protein>
    <submittedName>
        <fullName evidence="2">Uncharacterized protein</fullName>
    </submittedName>
</protein>
<keyword evidence="1" id="KW-0732">Signal</keyword>
<organism evidence="2 3">
    <name type="scientific">Mycena chlorophos</name>
    <name type="common">Agaric fungus</name>
    <name type="synonym">Agaricus chlorophos</name>
    <dbReference type="NCBI Taxonomy" id="658473"/>
    <lineage>
        <taxon>Eukaryota</taxon>
        <taxon>Fungi</taxon>
        <taxon>Dikarya</taxon>
        <taxon>Basidiomycota</taxon>
        <taxon>Agaricomycotina</taxon>
        <taxon>Agaricomycetes</taxon>
        <taxon>Agaricomycetidae</taxon>
        <taxon>Agaricales</taxon>
        <taxon>Marasmiineae</taxon>
        <taxon>Mycenaceae</taxon>
        <taxon>Mycena</taxon>
    </lineage>
</organism>
<dbReference type="EMBL" id="DF837944">
    <property type="protein sequence ID" value="GAT42445.1"/>
    <property type="molecule type" value="Genomic_DNA"/>
</dbReference>
<proteinExistence type="predicted"/>
<gene>
    <name evidence="2" type="ORF">MCHLO_00160</name>
</gene>
<accession>A0ABQ0KUJ4</accession>
<evidence type="ECO:0000256" key="1">
    <source>
        <dbReference type="SAM" id="SignalP"/>
    </source>
</evidence>
<name>A0ABQ0KUJ4_MYCCL</name>
<feature type="chain" id="PRO_5045635995" evidence="1">
    <location>
        <begin position="21"/>
        <end position="302"/>
    </location>
</feature>
<sequence length="302" mass="32015">MRLFPALGFIVPAFISLVLAASSPPSSFTPAGQPIFSVPPDSHLEQSSHGKFNIVAENGTILHFFEPSPENIKRQSLNVAVDVSASPSFTGNDTLQSFSTTVVVPPLPTTFDSQLLFLTAGVVLVDDDGESVFMSAGLQYGGTNAQGGPYYTPTLLLQDLSSTQFTQISYGNYPVNPGDTLQISATLDNIVPMPGINWYELAISSPTDSQLDISYLARVNASTPVIAMFRVQEEGVNPDAGEYPAGDAVFEDISVNSTTGVADVEWVTSTNATLDSGISVEVQTDGARDGQIVFVFAETSSN</sequence>
<keyword evidence="3" id="KW-1185">Reference proteome</keyword>
<evidence type="ECO:0000313" key="2">
    <source>
        <dbReference type="EMBL" id="GAT42445.1"/>
    </source>
</evidence>
<dbReference type="Proteomes" id="UP000815677">
    <property type="component" value="Unassembled WGS sequence"/>
</dbReference>
<evidence type="ECO:0000313" key="3">
    <source>
        <dbReference type="Proteomes" id="UP000815677"/>
    </source>
</evidence>
<feature type="signal peptide" evidence="1">
    <location>
        <begin position="1"/>
        <end position="20"/>
    </location>
</feature>